<feature type="region of interest" description="Disordered" evidence="1">
    <location>
        <begin position="154"/>
        <end position="184"/>
    </location>
</feature>
<sequence>ASRVPDIPPNNVIQPTISSKNSTNSMEANDQITTEPPITIINQRKPRYFLIRETTTTKKPPGSIKSLGRRPSVIINKFKSSKNSTRRSSYVSSSSTTHEISETLVHEYDFTDDVTKKPKAIRKEGGPRFFLIRDNPANCSEKVKPFRIPKIVPRKKISKVSKTQTSSTSKNSTSEETSSSSTQIILREAMKNNNNLKSI</sequence>
<evidence type="ECO:0000313" key="2">
    <source>
        <dbReference type="EMBL" id="ABN54479.1"/>
    </source>
</evidence>
<feature type="compositionally biased region" description="Polar residues" evidence="1">
    <location>
        <begin position="11"/>
        <end position="39"/>
    </location>
</feature>
<evidence type="ECO:0000256" key="1">
    <source>
        <dbReference type="SAM" id="MobiDB-lite"/>
    </source>
</evidence>
<feature type="region of interest" description="Disordered" evidence="1">
    <location>
        <begin position="1"/>
        <end position="39"/>
    </location>
</feature>
<dbReference type="AlphaFoldDB" id="A3FK40"/>
<feature type="compositionally biased region" description="Low complexity" evidence="1">
    <location>
        <begin position="160"/>
        <end position="182"/>
    </location>
</feature>
<organism evidence="2">
    <name type="scientific">Oncopeltus fasciatus</name>
    <name type="common">Large milkweed bug</name>
    <dbReference type="NCBI Taxonomy" id="7536"/>
    <lineage>
        <taxon>Eukaryota</taxon>
        <taxon>Metazoa</taxon>
        <taxon>Ecdysozoa</taxon>
        <taxon>Arthropoda</taxon>
        <taxon>Hexapoda</taxon>
        <taxon>Insecta</taxon>
        <taxon>Pterygota</taxon>
        <taxon>Neoptera</taxon>
        <taxon>Paraneoptera</taxon>
        <taxon>Hemiptera</taxon>
        <taxon>Heteroptera</taxon>
        <taxon>Panheteroptera</taxon>
        <taxon>Pentatomomorpha</taxon>
        <taxon>Lygaeoidea</taxon>
        <taxon>Lygaeidae</taxon>
        <taxon>Lygaeinae</taxon>
        <taxon>Oncopeltus</taxon>
    </lineage>
</organism>
<protein>
    <submittedName>
        <fullName evidence="2">Uncharacterized protein</fullName>
    </submittedName>
</protein>
<proteinExistence type="evidence at transcript level"/>
<accession>A3FK40</accession>
<reference evidence="2" key="1">
    <citation type="submission" date="2007-01" db="EMBL/GenBank/DDBJ databases">
        <title>An insight into the sialotranscriptome of the seed-feeding bug, Oncopeltus fasciatus.</title>
        <authorList>
            <person name="Francischetti I.M.B."/>
            <person name="Lopes A.H."/>
            <person name="Dias F.A."/>
            <person name="Ribeiro J.M.C."/>
        </authorList>
    </citation>
    <scope>NUCLEOTIDE SEQUENCE</scope>
    <source>
        <tissue evidence="2">Salivary gland</tissue>
    </source>
</reference>
<feature type="non-terminal residue" evidence="2">
    <location>
        <position position="1"/>
    </location>
</feature>
<feature type="region of interest" description="Disordered" evidence="1">
    <location>
        <begin position="79"/>
        <end position="98"/>
    </location>
</feature>
<name>A3FK40_ONCFA</name>
<dbReference type="EMBL" id="EF382748">
    <property type="protein sequence ID" value="ABN54479.1"/>
    <property type="molecule type" value="mRNA"/>
</dbReference>
<feature type="compositionally biased region" description="Low complexity" evidence="1">
    <location>
        <begin position="81"/>
        <end position="98"/>
    </location>
</feature>